<evidence type="ECO:0000259" key="4">
    <source>
        <dbReference type="Pfam" id="PF01814"/>
    </source>
</evidence>
<evidence type="ECO:0000256" key="2">
    <source>
        <dbReference type="ARBA" id="ARBA00022723"/>
    </source>
</evidence>
<dbReference type="Proteomes" id="UP000017148">
    <property type="component" value="Unassembled WGS sequence"/>
</dbReference>
<dbReference type="eggNOG" id="COG2703">
    <property type="taxonomic scope" value="Bacteria"/>
</dbReference>
<dbReference type="InterPro" id="IPR012312">
    <property type="entry name" value="Hemerythrin-like"/>
</dbReference>
<keyword evidence="6" id="KW-1185">Reference proteome</keyword>
<reference evidence="5 6" key="1">
    <citation type="journal article" date="2013" name="Environ. Microbiol.">
        <title>Genome analysis of Chitinivibrio alkaliphilus gen. nov., sp. nov., a novel extremely haloalkaliphilic anaerobic chitinolytic bacterium from the candidate phylum Termite Group 3.</title>
        <authorList>
            <person name="Sorokin D.Y."/>
            <person name="Gumerov V.M."/>
            <person name="Rakitin A.L."/>
            <person name="Beletsky A.V."/>
            <person name="Damste J.S."/>
            <person name="Muyzer G."/>
            <person name="Mardanov A.V."/>
            <person name="Ravin N.V."/>
        </authorList>
    </citation>
    <scope>NUCLEOTIDE SEQUENCE [LARGE SCALE GENOMIC DNA]</scope>
    <source>
        <strain evidence="5 6">ACht1</strain>
    </source>
</reference>
<feature type="domain" description="Hemerythrin-like" evidence="4">
    <location>
        <begin position="13"/>
        <end position="125"/>
    </location>
</feature>
<dbReference type="PANTHER" id="PTHR37164:SF1">
    <property type="entry name" value="BACTERIOHEMERYTHRIN"/>
    <property type="match status" value="1"/>
</dbReference>
<dbReference type="InterPro" id="IPR035938">
    <property type="entry name" value="Hemerythrin-like_sf"/>
</dbReference>
<dbReference type="GO" id="GO:0046872">
    <property type="term" value="F:metal ion binding"/>
    <property type="evidence" value="ECO:0007669"/>
    <property type="project" value="UniProtKB-KW"/>
</dbReference>
<proteinExistence type="inferred from homology"/>
<organism evidence="5 6">
    <name type="scientific">Chitinivibrio alkaliphilus ACht1</name>
    <dbReference type="NCBI Taxonomy" id="1313304"/>
    <lineage>
        <taxon>Bacteria</taxon>
        <taxon>Pseudomonadati</taxon>
        <taxon>Fibrobacterota</taxon>
        <taxon>Chitinivibrionia</taxon>
        <taxon>Chitinivibrionales</taxon>
        <taxon>Chitinivibrionaceae</taxon>
        <taxon>Chitinivibrio</taxon>
    </lineage>
</organism>
<keyword evidence="2" id="KW-0479">Metal-binding</keyword>
<dbReference type="NCBIfam" id="NF033749">
    <property type="entry name" value="bact_hemeryth"/>
    <property type="match status" value="1"/>
</dbReference>
<dbReference type="RefSeq" id="WP_022637373.1">
    <property type="nucleotide sequence ID" value="NZ_ASJR01000018.1"/>
</dbReference>
<comment type="caution">
    <text evidence="5">The sequence shown here is derived from an EMBL/GenBank/DDBJ whole genome shotgun (WGS) entry which is preliminary data.</text>
</comment>
<dbReference type="Gene3D" id="1.20.120.50">
    <property type="entry name" value="Hemerythrin-like"/>
    <property type="match status" value="1"/>
</dbReference>
<dbReference type="STRING" id="1313304.CALK_1952"/>
<sequence>MNPIEWNSTYSVGVAVLDQQHQRIINVINTLLTSSVDVSSEEISDTLDTMTRYAEEHFSYEERLLAENNYPGIEEQKEEHRKFIHKTVQFCMKTMVHKGSVPNEVRTYLTLWWNHHIRSSDMAYKEFLNNRGIY</sequence>
<keyword evidence="3" id="KW-0408">Iron</keyword>
<evidence type="ECO:0000313" key="5">
    <source>
        <dbReference type="EMBL" id="ERP31154.1"/>
    </source>
</evidence>
<dbReference type="InterPro" id="IPR012827">
    <property type="entry name" value="Hemerythrin_metal-bd"/>
</dbReference>
<dbReference type="CDD" id="cd12107">
    <property type="entry name" value="Hemerythrin"/>
    <property type="match status" value="1"/>
</dbReference>
<evidence type="ECO:0000313" key="6">
    <source>
        <dbReference type="Proteomes" id="UP000017148"/>
    </source>
</evidence>
<evidence type="ECO:0000256" key="3">
    <source>
        <dbReference type="ARBA" id="ARBA00023004"/>
    </source>
</evidence>
<protein>
    <submittedName>
        <fullName evidence="5">Hemerythrin</fullName>
    </submittedName>
</protein>
<dbReference type="PANTHER" id="PTHR37164">
    <property type="entry name" value="BACTERIOHEMERYTHRIN"/>
    <property type="match status" value="1"/>
</dbReference>
<dbReference type="AlphaFoldDB" id="U7D3S3"/>
<dbReference type="EMBL" id="ASJR01000018">
    <property type="protein sequence ID" value="ERP31154.1"/>
    <property type="molecule type" value="Genomic_DNA"/>
</dbReference>
<accession>U7D3S3</accession>
<gene>
    <name evidence="5" type="ORF">CALK_1952</name>
</gene>
<dbReference type="NCBIfam" id="TIGR02481">
    <property type="entry name" value="hemeryth_dom"/>
    <property type="match status" value="1"/>
</dbReference>
<name>U7D3S3_9BACT</name>
<evidence type="ECO:0000256" key="1">
    <source>
        <dbReference type="ARBA" id="ARBA00010587"/>
    </source>
</evidence>
<dbReference type="OrthoDB" id="9797092at2"/>
<dbReference type="Pfam" id="PF01814">
    <property type="entry name" value="Hemerythrin"/>
    <property type="match status" value="1"/>
</dbReference>
<dbReference type="SUPFAM" id="SSF47188">
    <property type="entry name" value="Hemerythrin-like"/>
    <property type="match status" value="1"/>
</dbReference>
<comment type="similarity">
    <text evidence="1">Belongs to the hemerythrin family.</text>
</comment>
<dbReference type="InterPro" id="IPR050669">
    <property type="entry name" value="Hemerythrin"/>
</dbReference>